<feature type="non-terminal residue" evidence="2">
    <location>
        <position position="1"/>
    </location>
</feature>
<dbReference type="EMBL" id="DQZW01000285">
    <property type="protein sequence ID" value="HDL90448.1"/>
    <property type="molecule type" value="Genomic_DNA"/>
</dbReference>
<proteinExistence type="predicted"/>
<gene>
    <name evidence="2" type="ORF">ENG14_06050</name>
</gene>
<dbReference type="Proteomes" id="UP000886355">
    <property type="component" value="Unassembled WGS sequence"/>
</dbReference>
<accession>A0A7C1AYW3</accession>
<dbReference type="InterPro" id="IPR015943">
    <property type="entry name" value="WD40/YVTN_repeat-like_dom_sf"/>
</dbReference>
<name>A0A7C1AYW3_9BACT</name>
<dbReference type="AlphaFoldDB" id="A0A7C1AYW3"/>
<dbReference type="InterPro" id="IPR011047">
    <property type="entry name" value="Quinoprotein_ADH-like_sf"/>
</dbReference>
<organism evidence="2">
    <name type="scientific">Thermodesulforhabdus norvegica</name>
    <dbReference type="NCBI Taxonomy" id="39841"/>
    <lineage>
        <taxon>Bacteria</taxon>
        <taxon>Pseudomonadati</taxon>
        <taxon>Thermodesulfobacteriota</taxon>
        <taxon>Syntrophobacteria</taxon>
        <taxon>Syntrophobacterales</taxon>
        <taxon>Thermodesulforhabdaceae</taxon>
        <taxon>Thermodesulforhabdus</taxon>
    </lineage>
</organism>
<comment type="caution">
    <text evidence="2">The sequence shown here is derived from an EMBL/GenBank/DDBJ whole genome shotgun (WGS) entry which is preliminary data.</text>
</comment>
<dbReference type="InterPro" id="IPR002372">
    <property type="entry name" value="PQQ_rpt_dom"/>
</dbReference>
<evidence type="ECO:0000259" key="1">
    <source>
        <dbReference type="Pfam" id="PF13360"/>
    </source>
</evidence>
<evidence type="ECO:0000313" key="2">
    <source>
        <dbReference type="EMBL" id="HDL90448.1"/>
    </source>
</evidence>
<reference evidence="2" key="1">
    <citation type="journal article" date="2020" name="mSystems">
        <title>Genome- and Community-Level Interaction Insights into Carbon Utilization and Element Cycling Functions of Hydrothermarchaeota in Hydrothermal Sediment.</title>
        <authorList>
            <person name="Zhou Z."/>
            <person name="Liu Y."/>
            <person name="Xu W."/>
            <person name="Pan J."/>
            <person name="Luo Z.H."/>
            <person name="Li M."/>
        </authorList>
    </citation>
    <scope>NUCLEOTIDE SEQUENCE [LARGE SCALE GENOMIC DNA]</scope>
    <source>
        <strain evidence="2">HyVt-19</strain>
    </source>
</reference>
<dbReference type="PANTHER" id="PTHR34512">
    <property type="entry name" value="CELL SURFACE PROTEIN"/>
    <property type="match status" value="1"/>
</dbReference>
<dbReference type="Pfam" id="PF13360">
    <property type="entry name" value="PQQ_2"/>
    <property type="match status" value="1"/>
</dbReference>
<dbReference type="SUPFAM" id="SSF50998">
    <property type="entry name" value="Quinoprotein alcohol dehydrogenase-like"/>
    <property type="match status" value="1"/>
</dbReference>
<dbReference type="Gene3D" id="2.130.10.10">
    <property type="entry name" value="YVTN repeat-like/Quinoprotein amine dehydrogenase"/>
    <property type="match status" value="1"/>
</dbReference>
<feature type="domain" description="Pyrrolo-quinoline quinone repeat" evidence="1">
    <location>
        <begin position="14"/>
        <end position="168"/>
    </location>
</feature>
<dbReference type="PANTHER" id="PTHR34512:SF30">
    <property type="entry name" value="OUTER MEMBRANE PROTEIN ASSEMBLY FACTOR BAMB"/>
    <property type="match status" value="1"/>
</dbReference>
<protein>
    <recommendedName>
        <fullName evidence="1">Pyrrolo-quinoline quinone repeat domain-containing protein</fullName>
    </recommendedName>
</protein>
<sequence length="237" mass="26079">HVYCFPGGASTNMAALDRFTGKIAWTQSAHRDTFAYGSPVLIDLSDRKILMNTSRHHLITVDRSNGNLLASYELEGYEYDGEHCNTPVYADGLIYYVANDVPGQGAIKLKLSDDGENITELWRNNEVMNNFGGLIAVNGHLFTTIKGNKLVALDPDNGSVVDSLKVATGSIIYTDNKFIIYGNNGTINLVNYEQEQLEPAGQLKVKEGSGHHFSHPVVANGVMYIRHGNALMAYRIK</sequence>